<dbReference type="AlphaFoldDB" id="A0AAN8P294"/>
<dbReference type="Proteomes" id="UP001313282">
    <property type="component" value="Unassembled WGS sequence"/>
</dbReference>
<organism evidence="1 2">
    <name type="scientific">Orbilia javanica</name>
    <dbReference type="NCBI Taxonomy" id="47235"/>
    <lineage>
        <taxon>Eukaryota</taxon>
        <taxon>Fungi</taxon>
        <taxon>Dikarya</taxon>
        <taxon>Ascomycota</taxon>
        <taxon>Pezizomycotina</taxon>
        <taxon>Orbiliomycetes</taxon>
        <taxon>Orbiliales</taxon>
        <taxon>Orbiliaceae</taxon>
        <taxon>Orbilia</taxon>
    </lineage>
</organism>
<dbReference type="EMBL" id="JAVHNR010000001">
    <property type="protein sequence ID" value="KAK6356800.1"/>
    <property type="molecule type" value="Genomic_DNA"/>
</dbReference>
<sequence length="74" mass="8864">MPCKAYSVHLLRFNDRTNSRYTFSRLIVLESLIRESENKEMAYKSRERLKILQAQEPVPISPPSIVQRIRQQRF</sequence>
<evidence type="ECO:0000313" key="1">
    <source>
        <dbReference type="EMBL" id="KAK6356800.1"/>
    </source>
</evidence>
<reference evidence="1 2" key="1">
    <citation type="submission" date="2019-10" db="EMBL/GenBank/DDBJ databases">
        <authorList>
            <person name="Palmer J.M."/>
        </authorList>
    </citation>
    <scope>NUCLEOTIDE SEQUENCE [LARGE SCALE GENOMIC DNA]</scope>
    <source>
        <strain evidence="1 2">TWF718</strain>
    </source>
</reference>
<name>A0AAN8P294_9PEZI</name>
<accession>A0AAN8P294</accession>
<evidence type="ECO:0000313" key="2">
    <source>
        <dbReference type="Proteomes" id="UP001313282"/>
    </source>
</evidence>
<gene>
    <name evidence="1" type="ORF">TWF718_001141</name>
</gene>
<comment type="caution">
    <text evidence="1">The sequence shown here is derived from an EMBL/GenBank/DDBJ whole genome shotgun (WGS) entry which is preliminary data.</text>
</comment>
<protein>
    <submittedName>
        <fullName evidence="1">Uncharacterized protein</fullName>
    </submittedName>
</protein>
<proteinExistence type="predicted"/>
<keyword evidence="2" id="KW-1185">Reference proteome</keyword>